<gene>
    <name evidence="2" type="ORF">VRU48_06315</name>
</gene>
<feature type="transmembrane region" description="Helical" evidence="1">
    <location>
        <begin position="140"/>
        <end position="160"/>
    </location>
</feature>
<keyword evidence="3" id="KW-1185">Reference proteome</keyword>
<name>A0ABU7I5H2_9SPHI</name>
<dbReference type="Pfam" id="PF11188">
    <property type="entry name" value="DUF2975"/>
    <property type="match status" value="1"/>
</dbReference>
<organism evidence="2 3">
    <name type="scientific">Pedobacter albus</name>
    <dbReference type="NCBI Taxonomy" id="3113905"/>
    <lineage>
        <taxon>Bacteria</taxon>
        <taxon>Pseudomonadati</taxon>
        <taxon>Bacteroidota</taxon>
        <taxon>Sphingobacteriia</taxon>
        <taxon>Sphingobacteriales</taxon>
        <taxon>Sphingobacteriaceae</taxon>
        <taxon>Pedobacter</taxon>
    </lineage>
</organism>
<proteinExistence type="predicted"/>
<feature type="transmembrane region" description="Helical" evidence="1">
    <location>
        <begin position="12"/>
        <end position="34"/>
    </location>
</feature>
<dbReference type="EMBL" id="JAZDQT010000001">
    <property type="protein sequence ID" value="MEE1944713.1"/>
    <property type="molecule type" value="Genomic_DNA"/>
</dbReference>
<accession>A0ABU7I5H2</accession>
<keyword evidence="1" id="KW-0472">Membrane</keyword>
<dbReference type="InterPro" id="IPR021354">
    <property type="entry name" value="DUF2975"/>
</dbReference>
<feature type="transmembrane region" description="Helical" evidence="1">
    <location>
        <begin position="231"/>
        <end position="253"/>
    </location>
</feature>
<comment type="caution">
    <text evidence="2">The sequence shown here is derived from an EMBL/GenBank/DDBJ whole genome shotgun (WGS) entry which is preliminary data.</text>
</comment>
<feature type="transmembrane region" description="Helical" evidence="1">
    <location>
        <begin position="180"/>
        <end position="201"/>
    </location>
</feature>
<evidence type="ECO:0000313" key="2">
    <source>
        <dbReference type="EMBL" id="MEE1944713.1"/>
    </source>
</evidence>
<keyword evidence="1" id="KW-0812">Transmembrane</keyword>
<keyword evidence="1" id="KW-1133">Transmembrane helix</keyword>
<evidence type="ECO:0000256" key="1">
    <source>
        <dbReference type="SAM" id="Phobius"/>
    </source>
</evidence>
<dbReference type="RefSeq" id="WP_330107074.1">
    <property type="nucleotide sequence ID" value="NZ_JAZDQT010000001.1"/>
</dbReference>
<sequence length="267" mass="30594">MKTVKYFLLARFIRLFLQFGFLFAVLAIVLSILIRVFGLKPYIKGDDWSFGDAREGYALPAGLSMNIPDTIVYYNNGEHRVYKDDLLPFKYELTAKDTISEKIINRFEVFDTKGIEVSSRLYVPSSVSVVVKSNNWKHNLFWAISSQVHYIVTALFFLVLIKLTNRYMDNEIFEQRSFKLVASLGWLLIGNEVFNFVVSMVNGSILQHPSLHSASLMHSKAYSYLDINLDFFNGFSFTNIGLGILIILLAEVLRIAIFAKQENQLTI</sequence>
<dbReference type="Proteomes" id="UP001336835">
    <property type="component" value="Unassembled WGS sequence"/>
</dbReference>
<evidence type="ECO:0000313" key="3">
    <source>
        <dbReference type="Proteomes" id="UP001336835"/>
    </source>
</evidence>
<reference evidence="2 3" key="1">
    <citation type="submission" date="2024-01" db="EMBL/GenBank/DDBJ databases">
        <title>Pedobacter sp. nov., isolated from fresh soil.</title>
        <authorList>
            <person name="Le N.T.T."/>
        </authorList>
    </citation>
    <scope>NUCLEOTIDE SEQUENCE [LARGE SCALE GENOMIC DNA]</scope>
    <source>
        <strain evidence="2 3">KR3-3</strain>
    </source>
</reference>
<protein>
    <submittedName>
        <fullName evidence="2">DUF2975 domain-containing protein</fullName>
    </submittedName>
</protein>